<dbReference type="GO" id="GO:0009231">
    <property type="term" value="P:riboflavin biosynthetic process"/>
    <property type="evidence" value="ECO:0007669"/>
    <property type="project" value="InterPro"/>
</dbReference>
<dbReference type="PANTHER" id="PTHR38011">
    <property type="entry name" value="DIHYDROFOLATE REDUCTASE FAMILY PROTEIN (AFU_ORTHOLOGUE AFUA_8G06820)"/>
    <property type="match status" value="1"/>
</dbReference>
<organism evidence="5 6">
    <name type="scientific">Nitrococcus mobilis Nb-231</name>
    <dbReference type="NCBI Taxonomy" id="314278"/>
    <lineage>
        <taxon>Bacteria</taxon>
        <taxon>Pseudomonadati</taxon>
        <taxon>Pseudomonadota</taxon>
        <taxon>Gammaproteobacteria</taxon>
        <taxon>Chromatiales</taxon>
        <taxon>Ectothiorhodospiraceae</taxon>
        <taxon>Nitrococcus</taxon>
    </lineage>
</organism>
<comment type="caution">
    <text evidence="5">The sequence shown here is derived from an EMBL/GenBank/DDBJ whole genome shotgun (WGS) entry which is preliminary data.</text>
</comment>
<dbReference type="GO" id="GO:0008703">
    <property type="term" value="F:5-amino-6-(5-phosphoribosylamino)uracil reductase activity"/>
    <property type="evidence" value="ECO:0007669"/>
    <property type="project" value="InterPro"/>
</dbReference>
<name>A4BVF4_9GAMM</name>
<feature type="domain" description="Bacterial bifunctional deaminase-reductase C-terminal" evidence="4">
    <location>
        <begin position="21"/>
        <end position="85"/>
    </location>
</feature>
<protein>
    <submittedName>
        <fullName evidence="5">Riboflavin biosynthesis protein RibD</fullName>
    </submittedName>
</protein>
<feature type="non-terminal residue" evidence="5">
    <location>
        <position position="88"/>
    </location>
</feature>
<dbReference type="AlphaFoldDB" id="A4BVF4"/>
<evidence type="ECO:0000313" key="5">
    <source>
        <dbReference type="EMBL" id="EAR20339.1"/>
    </source>
</evidence>
<evidence type="ECO:0000256" key="1">
    <source>
        <dbReference type="ARBA" id="ARBA00005104"/>
    </source>
</evidence>
<keyword evidence="3" id="KW-0560">Oxidoreductase</keyword>
<dbReference type="Gene3D" id="3.40.430.10">
    <property type="entry name" value="Dihydrofolate Reductase, subunit A"/>
    <property type="match status" value="1"/>
</dbReference>
<dbReference type="SUPFAM" id="SSF53597">
    <property type="entry name" value="Dihydrofolate reductase-like"/>
    <property type="match status" value="1"/>
</dbReference>
<reference evidence="5 6" key="1">
    <citation type="submission" date="2006-02" db="EMBL/GenBank/DDBJ databases">
        <authorList>
            <person name="Waterbury J."/>
            <person name="Ferriera S."/>
            <person name="Johnson J."/>
            <person name="Kravitz S."/>
            <person name="Halpern A."/>
            <person name="Remington K."/>
            <person name="Beeson K."/>
            <person name="Tran B."/>
            <person name="Rogers Y.-H."/>
            <person name="Friedman R."/>
            <person name="Venter J.C."/>
        </authorList>
    </citation>
    <scope>NUCLEOTIDE SEQUENCE [LARGE SCALE GENOMIC DNA]</scope>
    <source>
        <strain evidence="5 6">Nb-231</strain>
    </source>
</reference>
<dbReference type="PANTHER" id="PTHR38011:SF7">
    <property type="entry name" value="2,5-DIAMINO-6-RIBOSYLAMINO-4(3H)-PYRIMIDINONE 5'-PHOSPHATE REDUCTASE"/>
    <property type="match status" value="1"/>
</dbReference>
<dbReference type="EMBL" id="AAOF01000025">
    <property type="protein sequence ID" value="EAR20339.1"/>
    <property type="molecule type" value="Genomic_DNA"/>
</dbReference>
<dbReference type="STRING" id="314278.NB231_03065"/>
<dbReference type="InterPro" id="IPR050765">
    <property type="entry name" value="Riboflavin_Biosynth_HTPR"/>
</dbReference>
<gene>
    <name evidence="5" type="ORF">NB231_03065</name>
</gene>
<proteinExistence type="predicted"/>
<sequence>MAEQAQTLNPGFFKRMLTGLPYLRCKLAMSLDGRTAMASGESRWITAAAARGDVHHLQARSDALLTGHGTVLADDPQLTARDVDTSWD</sequence>
<keyword evidence="6" id="KW-1185">Reference proteome</keyword>
<dbReference type="HOGENOM" id="CLU_2474225_0_0_6"/>
<evidence type="ECO:0000256" key="3">
    <source>
        <dbReference type="ARBA" id="ARBA00023002"/>
    </source>
</evidence>
<evidence type="ECO:0000259" key="4">
    <source>
        <dbReference type="Pfam" id="PF01872"/>
    </source>
</evidence>
<comment type="pathway">
    <text evidence="1">Cofactor biosynthesis; riboflavin biosynthesis.</text>
</comment>
<evidence type="ECO:0000313" key="6">
    <source>
        <dbReference type="Proteomes" id="UP000003374"/>
    </source>
</evidence>
<keyword evidence="2" id="KW-0521">NADP</keyword>
<evidence type="ECO:0000256" key="2">
    <source>
        <dbReference type="ARBA" id="ARBA00022857"/>
    </source>
</evidence>
<dbReference type="Pfam" id="PF01872">
    <property type="entry name" value="RibD_C"/>
    <property type="match status" value="1"/>
</dbReference>
<dbReference type="eggNOG" id="COG1985">
    <property type="taxonomic scope" value="Bacteria"/>
</dbReference>
<dbReference type="InterPro" id="IPR002734">
    <property type="entry name" value="RibDG_C"/>
</dbReference>
<dbReference type="Proteomes" id="UP000003374">
    <property type="component" value="Unassembled WGS sequence"/>
</dbReference>
<accession>A4BVF4</accession>
<dbReference type="InterPro" id="IPR024072">
    <property type="entry name" value="DHFR-like_dom_sf"/>
</dbReference>